<evidence type="ECO:0000313" key="3">
    <source>
        <dbReference type="Proteomes" id="UP000295254"/>
    </source>
</evidence>
<organism evidence="2 3">
    <name type="scientific">Pseudomonas vancouverensis</name>
    <dbReference type="NCBI Taxonomy" id="95300"/>
    <lineage>
        <taxon>Bacteria</taxon>
        <taxon>Pseudomonadati</taxon>
        <taxon>Pseudomonadota</taxon>
        <taxon>Gammaproteobacteria</taxon>
        <taxon>Pseudomonadales</taxon>
        <taxon>Pseudomonadaceae</taxon>
        <taxon>Pseudomonas</taxon>
    </lineage>
</organism>
<accession>A0A1H2NTL4</accession>
<dbReference type="EMBL" id="RRZK01000027">
    <property type="protein sequence ID" value="TDB59688.1"/>
    <property type="molecule type" value="Genomic_DNA"/>
</dbReference>
<dbReference type="OrthoDB" id="9903794at2"/>
<dbReference type="Proteomes" id="UP000295254">
    <property type="component" value="Unassembled WGS sequence"/>
</dbReference>
<gene>
    <name evidence="2" type="ORF">EIY72_18965</name>
</gene>
<evidence type="ECO:0000313" key="2">
    <source>
        <dbReference type="EMBL" id="TDB59688.1"/>
    </source>
</evidence>
<dbReference type="AlphaFoldDB" id="A0A1H2NTL4"/>
<feature type="transmembrane region" description="Helical" evidence="1">
    <location>
        <begin position="6"/>
        <end position="28"/>
    </location>
</feature>
<comment type="caution">
    <text evidence="2">The sequence shown here is derived from an EMBL/GenBank/DDBJ whole genome shotgun (WGS) entry which is preliminary data.</text>
</comment>
<keyword evidence="1" id="KW-0472">Membrane</keyword>
<sequence>MSAFETYWFPLILAVCSTALGAWLSVWLPKYLSTRRYSRREDLLGVWDSTWQDADDANQWVTEKVEIDIADGQLRLRNSDNVGGYRWQGTCELYEDHYLHGTWKSLKKAAPSSGVFSFLMLPQGEVMVGQAMGADKFGTPRTSDWILARQAADIDIGKKWLIKHATYYRG</sequence>
<keyword evidence="1" id="KW-1133">Transmembrane helix</keyword>
<keyword evidence="3" id="KW-1185">Reference proteome</keyword>
<keyword evidence="1" id="KW-0812">Transmembrane</keyword>
<name>A0A1H2NTL4_PSEVA</name>
<proteinExistence type="predicted"/>
<reference evidence="3" key="1">
    <citation type="journal article" date="2019" name="bioRxiv">
        <title>Bacterially produced spermidine induces plant systemic susceptibility to pathogens.</title>
        <authorList>
            <person name="Melnyk R.A."/>
            <person name="Beskrovnaya P.A."/>
            <person name="Liu Z."/>
            <person name="Song Y."/>
            <person name="Haney C.H."/>
        </authorList>
    </citation>
    <scope>NUCLEOTIDE SEQUENCE [LARGE SCALE GENOMIC DNA]</scope>
    <source>
        <strain evidence="3">Dha-51</strain>
    </source>
</reference>
<protein>
    <submittedName>
        <fullName evidence="2">Uncharacterized protein</fullName>
    </submittedName>
</protein>
<evidence type="ECO:0000256" key="1">
    <source>
        <dbReference type="SAM" id="Phobius"/>
    </source>
</evidence>
<dbReference type="RefSeq" id="WP_093223386.1">
    <property type="nucleotide sequence ID" value="NZ_LT629803.1"/>
</dbReference>